<organism evidence="2 3">
    <name type="scientific">Rhizobium straminoryzae</name>
    <dbReference type="NCBI Taxonomy" id="1387186"/>
    <lineage>
        <taxon>Bacteria</taxon>
        <taxon>Pseudomonadati</taxon>
        <taxon>Pseudomonadota</taxon>
        <taxon>Alphaproteobacteria</taxon>
        <taxon>Hyphomicrobiales</taxon>
        <taxon>Rhizobiaceae</taxon>
        <taxon>Rhizobium/Agrobacterium group</taxon>
        <taxon>Rhizobium</taxon>
    </lineage>
</organism>
<dbReference type="GO" id="GO:0005829">
    <property type="term" value="C:cytosol"/>
    <property type="evidence" value="ECO:0007669"/>
    <property type="project" value="TreeGrafter"/>
</dbReference>
<dbReference type="GO" id="GO:0016491">
    <property type="term" value="F:oxidoreductase activity"/>
    <property type="evidence" value="ECO:0007669"/>
    <property type="project" value="InterPro"/>
</dbReference>
<evidence type="ECO:0000313" key="3">
    <source>
        <dbReference type="Proteomes" id="UP000316801"/>
    </source>
</evidence>
<dbReference type="AlphaFoldDB" id="A0A549TC08"/>
<accession>A0A549TC08</accession>
<gene>
    <name evidence="2" type="ORF">FNA46_09775</name>
</gene>
<dbReference type="Pfam" id="PF00248">
    <property type="entry name" value="Aldo_ket_red"/>
    <property type="match status" value="1"/>
</dbReference>
<dbReference type="PANTHER" id="PTHR42686">
    <property type="entry name" value="GH17980P-RELATED"/>
    <property type="match status" value="1"/>
</dbReference>
<dbReference type="InterPro" id="IPR023210">
    <property type="entry name" value="NADP_OxRdtase_dom"/>
</dbReference>
<dbReference type="SUPFAM" id="SSF51430">
    <property type="entry name" value="NAD(P)-linked oxidoreductase"/>
    <property type="match status" value="1"/>
</dbReference>
<name>A0A549TC08_9HYPH</name>
<dbReference type="CDD" id="cd06660">
    <property type="entry name" value="AKR_SF"/>
    <property type="match status" value="1"/>
</dbReference>
<keyword evidence="3" id="KW-1185">Reference proteome</keyword>
<feature type="domain" description="NADP-dependent oxidoreductase" evidence="1">
    <location>
        <begin position="20"/>
        <end position="173"/>
    </location>
</feature>
<reference evidence="2 3" key="1">
    <citation type="submission" date="2019-07" db="EMBL/GenBank/DDBJ databases">
        <title>Ln-dependent methylotrophs.</title>
        <authorList>
            <person name="Tani A."/>
        </authorList>
    </citation>
    <scope>NUCLEOTIDE SEQUENCE [LARGE SCALE GENOMIC DNA]</scope>
    <source>
        <strain evidence="2 3">SM12</strain>
    </source>
</reference>
<dbReference type="InterPro" id="IPR036812">
    <property type="entry name" value="NAD(P)_OxRdtase_dom_sf"/>
</dbReference>
<dbReference type="InterPro" id="IPR020471">
    <property type="entry name" value="AKR"/>
</dbReference>
<evidence type="ECO:0000259" key="1">
    <source>
        <dbReference type="Pfam" id="PF00248"/>
    </source>
</evidence>
<evidence type="ECO:0000313" key="2">
    <source>
        <dbReference type="EMBL" id="TRL39420.1"/>
    </source>
</evidence>
<dbReference type="Proteomes" id="UP000316801">
    <property type="component" value="Unassembled WGS sequence"/>
</dbReference>
<dbReference type="Gene3D" id="3.20.20.100">
    <property type="entry name" value="NADP-dependent oxidoreductase domain"/>
    <property type="match status" value="1"/>
</dbReference>
<protein>
    <submittedName>
        <fullName evidence="2">Aldo/keto reductase</fullName>
    </submittedName>
</protein>
<proteinExistence type="predicted"/>
<dbReference type="EMBL" id="VJMG01000021">
    <property type="protein sequence ID" value="TRL39420.1"/>
    <property type="molecule type" value="Genomic_DNA"/>
</dbReference>
<dbReference type="PANTHER" id="PTHR42686:SF1">
    <property type="entry name" value="GH17980P-RELATED"/>
    <property type="match status" value="1"/>
</dbReference>
<sequence length="274" mass="30087">MYELRQVIIKNTGVSVSRFVFGTASLFNVGNKKKRLDLLSAAVDAGFTHFDTAPYYGFGFAERDLAPVLKAHPHVTVTTKVGIYSPGGESQPAPAVFLRKAAGRFIKAISRPLIDFSVARARTTLEASLRRMGREVIDIYTLHEPETALVFADEWRRWMEDCVATGKVRTFGAALTADRLIAFTNSKIDLGPFVQVADSLDAKEADILAAHGKPMQITYGYVSAAFRSGEVISVADILKQALKRNLEGAIIVSSTKVSRLGQYSRILEDADRDQ</sequence>
<comment type="caution">
    <text evidence="2">The sequence shown here is derived from an EMBL/GenBank/DDBJ whole genome shotgun (WGS) entry which is preliminary data.</text>
</comment>